<dbReference type="EMBL" id="AYSA01000093">
    <property type="protein sequence ID" value="ESZ97307.1"/>
    <property type="molecule type" value="Genomic_DNA"/>
</dbReference>
<reference evidence="2 3" key="1">
    <citation type="journal article" date="2014" name="Genome Announc.">
        <title>Draft genome sequence of Sclerotinia borealis, a psychrophilic plant pathogenic fungus.</title>
        <authorList>
            <person name="Mardanov A.V."/>
            <person name="Beletsky A.V."/>
            <person name="Kadnikov V.V."/>
            <person name="Ignatov A.N."/>
            <person name="Ravin N.V."/>
        </authorList>
    </citation>
    <scope>NUCLEOTIDE SEQUENCE [LARGE SCALE GENOMIC DNA]</scope>
    <source>
        <strain evidence="3">F-4157</strain>
    </source>
</reference>
<dbReference type="HOGENOM" id="CLU_039209_0_0_1"/>
<keyword evidence="3" id="KW-1185">Reference proteome</keyword>
<gene>
    <name evidence="2" type="ORF">SBOR_2335</name>
</gene>
<dbReference type="STRING" id="1432307.W9CKK4"/>
<comment type="caution">
    <text evidence="2">The sequence shown here is derived from an EMBL/GenBank/DDBJ whole genome shotgun (WGS) entry which is preliminary data.</text>
</comment>
<evidence type="ECO:0000256" key="1">
    <source>
        <dbReference type="SAM" id="MobiDB-lite"/>
    </source>
</evidence>
<protein>
    <submittedName>
        <fullName evidence="2">Uncharacterized protein</fullName>
    </submittedName>
</protein>
<organism evidence="2 3">
    <name type="scientific">Sclerotinia borealis (strain F-4128)</name>
    <dbReference type="NCBI Taxonomy" id="1432307"/>
    <lineage>
        <taxon>Eukaryota</taxon>
        <taxon>Fungi</taxon>
        <taxon>Dikarya</taxon>
        <taxon>Ascomycota</taxon>
        <taxon>Pezizomycotina</taxon>
        <taxon>Leotiomycetes</taxon>
        <taxon>Helotiales</taxon>
        <taxon>Sclerotiniaceae</taxon>
        <taxon>Sclerotinia</taxon>
    </lineage>
</organism>
<accession>W9CKK4</accession>
<feature type="region of interest" description="Disordered" evidence="1">
    <location>
        <begin position="339"/>
        <end position="359"/>
    </location>
</feature>
<sequence length="526" mass="59095">MSRTVGSFIQQLKSYDEAQTLESLLGNEEFTNLLQGVYTSLSAKSKSTVQDAFRKTRIKRIKAKSIALATILGFRDISAPPGMQNQFQIWRENPSQFWLSIDSQLKPLPQFEVSVETVATQAYLMVQSLHLRRVWDAILWRFYACFFYNLALLIGHGQQVMTNNLYDILYQRLLKAFTQSERITDDAGVIKLNLQTWVAAGSRYHKICLQLGKGALFLIPQISDDLWENPNCLKGAEFDEAMNHLKDQGITKLSNQLGADIMANQILNSALDPFRWDVTLKGPIASSSIESRTSNVKPISISALLNIPATTLAPHLSQIGTSLSGYPGGSRGSEIQLELRGSPQKRKRVNSTSTPGPTVTRTKEKVIMEPFSMFGKIGVLDFHPVDKLEMILGKRLFDATMKSRMRHKERNAQLTSAVIVHAPYTDQDFMIKVWVCSLTGKDIIQATMGLVEDLRKLLGECLFKGMEASVCRQFEVRRGNSGGNRAVNVSFGSNDDDDSDYEMEIWLEFETGQFIMNHLSGLKQFV</sequence>
<feature type="compositionally biased region" description="Polar residues" evidence="1">
    <location>
        <begin position="350"/>
        <end position="359"/>
    </location>
</feature>
<dbReference type="AlphaFoldDB" id="W9CKK4"/>
<evidence type="ECO:0000313" key="3">
    <source>
        <dbReference type="Proteomes" id="UP000019487"/>
    </source>
</evidence>
<dbReference type="Proteomes" id="UP000019487">
    <property type="component" value="Unassembled WGS sequence"/>
</dbReference>
<proteinExistence type="predicted"/>
<dbReference type="OrthoDB" id="5424905at2759"/>
<name>W9CKK4_SCLBF</name>
<evidence type="ECO:0000313" key="2">
    <source>
        <dbReference type="EMBL" id="ESZ97307.1"/>
    </source>
</evidence>